<protein>
    <submittedName>
        <fullName evidence="2">Uncharacterized protein</fullName>
    </submittedName>
</protein>
<evidence type="ECO:0000256" key="1">
    <source>
        <dbReference type="SAM" id="Phobius"/>
    </source>
</evidence>
<dbReference type="AlphaFoldDB" id="A0A8X7W4K2"/>
<keyword evidence="1" id="KW-0472">Membrane</keyword>
<feature type="transmembrane region" description="Helical" evidence="1">
    <location>
        <begin position="12"/>
        <end position="29"/>
    </location>
</feature>
<keyword evidence="1" id="KW-0812">Transmembrane</keyword>
<evidence type="ECO:0000313" key="3">
    <source>
        <dbReference type="Proteomes" id="UP000886595"/>
    </source>
</evidence>
<dbReference type="EMBL" id="JAAMPC010000003">
    <property type="protein sequence ID" value="KAG2323296.1"/>
    <property type="molecule type" value="Genomic_DNA"/>
</dbReference>
<sequence length="99" mass="11615">MEMQPRVQTLHMGTLLLIAIRSLLLRLFLYKSAWVPRTIEKEITQALESDDLLLLDCQTHLAFHLAREYLLALNRVDSKTPQKGKNKLPKWMISLKLFR</sequence>
<gene>
    <name evidence="2" type="ORF">Bca52824_016509</name>
</gene>
<keyword evidence="3" id="KW-1185">Reference proteome</keyword>
<evidence type="ECO:0000313" key="2">
    <source>
        <dbReference type="EMBL" id="KAG2323296.1"/>
    </source>
</evidence>
<dbReference type="Proteomes" id="UP000886595">
    <property type="component" value="Unassembled WGS sequence"/>
</dbReference>
<organism evidence="2 3">
    <name type="scientific">Brassica carinata</name>
    <name type="common">Ethiopian mustard</name>
    <name type="synonym">Abyssinian cabbage</name>
    <dbReference type="NCBI Taxonomy" id="52824"/>
    <lineage>
        <taxon>Eukaryota</taxon>
        <taxon>Viridiplantae</taxon>
        <taxon>Streptophyta</taxon>
        <taxon>Embryophyta</taxon>
        <taxon>Tracheophyta</taxon>
        <taxon>Spermatophyta</taxon>
        <taxon>Magnoliopsida</taxon>
        <taxon>eudicotyledons</taxon>
        <taxon>Gunneridae</taxon>
        <taxon>Pentapetalae</taxon>
        <taxon>rosids</taxon>
        <taxon>malvids</taxon>
        <taxon>Brassicales</taxon>
        <taxon>Brassicaceae</taxon>
        <taxon>Brassiceae</taxon>
        <taxon>Brassica</taxon>
    </lineage>
</organism>
<reference evidence="2 3" key="1">
    <citation type="submission" date="2020-02" db="EMBL/GenBank/DDBJ databases">
        <authorList>
            <person name="Ma Q."/>
            <person name="Huang Y."/>
            <person name="Song X."/>
            <person name="Pei D."/>
        </authorList>
    </citation>
    <scope>NUCLEOTIDE SEQUENCE [LARGE SCALE GENOMIC DNA]</scope>
    <source>
        <strain evidence="2">Sxm20200214</strain>
        <tissue evidence="2">Leaf</tissue>
    </source>
</reference>
<name>A0A8X7W4K2_BRACI</name>
<accession>A0A8X7W4K2</accession>
<keyword evidence="1" id="KW-1133">Transmembrane helix</keyword>
<comment type="caution">
    <text evidence="2">The sequence shown here is derived from an EMBL/GenBank/DDBJ whole genome shotgun (WGS) entry which is preliminary data.</text>
</comment>
<proteinExistence type="predicted"/>